<dbReference type="OrthoDB" id="458509at2"/>
<dbReference type="Proteomes" id="UP000182517">
    <property type="component" value="Chromosome"/>
</dbReference>
<keyword evidence="1" id="KW-0472">Membrane</keyword>
<evidence type="ECO:0000256" key="1">
    <source>
        <dbReference type="SAM" id="Phobius"/>
    </source>
</evidence>
<dbReference type="STRING" id="1842532.A7E78_12265"/>
<dbReference type="RefSeq" id="WP_072284575.1">
    <property type="nucleotide sequence ID" value="NZ_CP015519.1"/>
</dbReference>
<keyword evidence="1" id="KW-0812">Transmembrane</keyword>
<proteinExistence type="predicted"/>
<keyword evidence="1" id="KW-1133">Transmembrane helix</keyword>
<dbReference type="KEGG" id="pef:A7E78_12265"/>
<accession>A0A1L3GSB2</accession>
<dbReference type="PROSITE" id="PS51257">
    <property type="entry name" value="PROKAR_LIPOPROTEIN"/>
    <property type="match status" value="1"/>
</dbReference>
<evidence type="ECO:0000313" key="3">
    <source>
        <dbReference type="Proteomes" id="UP000182517"/>
    </source>
</evidence>
<feature type="transmembrane region" description="Helical" evidence="1">
    <location>
        <begin position="103"/>
        <end position="126"/>
    </location>
</feature>
<feature type="transmembrane region" description="Helical" evidence="1">
    <location>
        <begin position="71"/>
        <end position="91"/>
    </location>
</feature>
<dbReference type="AlphaFoldDB" id="A0A1L3GSB2"/>
<gene>
    <name evidence="2" type="ORF">A7E78_12265</name>
</gene>
<reference evidence="2 3" key="1">
    <citation type="journal article" date="2017" name="Genome Announc.">
        <title>Complete Genome Sequences of Two Acetylene-Fermenting Pelobacter acetylenicus Strains.</title>
        <authorList>
            <person name="Sutton J.M."/>
            <person name="Baesman S.M."/>
            <person name="Fierst J.L."/>
            <person name="Poret-Peterson A.T."/>
            <person name="Oremland R.S."/>
            <person name="Dunlap D.S."/>
            <person name="Akob D.M."/>
        </authorList>
    </citation>
    <scope>NUCLEOTIDE SEQUENCE [LARGE SCALE GENOMIC DNA]</scope>
    <source>
        <strain evidence="2 3">SFB93</strain>
    </source>
</reference>
<name>A0A1L3GSB2_9BACT</name>
<protein>
    <submittedName>
        <fullName evidence="2">Uncharacterized protein</fullName>
    </submittedName>
</protein>
<dbReference type="EMBL" id="CP015519">
    <property type="protein sequence ID" value="APG28548.1"/>
    <property type="molecule type" value="Genomic_DNA"/>
</dbReference>
<organism evidence="2 3">
    <name type="scientific">Syntrophotalea acetylenivorans</name>
    <dbReference type="NCBI Taxonomy" id="1842532"/>
    <lineage>
        <taxon>Bacteria</taxon>
        <taxon>Pseudomonadati</taxon>
        <taxon>Thermodesulfobacteriota</taxon>
        <taxon>Desulfuromonadia</taxon>
        <taxon>Desulfuromonadales</taxon>
        <taxon>Syntrophotaleaceae</taxon>
        <taxon>Syntrophotalea</taxon>
    </lineage>
</organism>
<sequence length="131" mass="13974">MLRKLSLAYVSGTVAALVACVVFWLLGRDGVTAWMGVALGPRLTTGWLYARLMFGGLCGLLLALPMLPNQVPMRGILISLAPTAYALLVFFPNQGKGLFGFGYGALTPVLIGGLCLLWGLLASGWYRLVRG</sequence>
<evidence type="ECO:0000313" key="2">
    <source>
        <dbReference type="EMBL" id="APG28548.1"/>
    </source>
</evidence>
<feature type="transmembrane region" description="Helical" evidence="1">
    <location>
        <begin position="46"/>
        <end position="64"/>
    </location>
</feature>
<feature type="transmembrane region" description="Helical" evidence="1">
    <location>
        <begin position="7"/>
        <end position="26"/>
    </location>
</feature>
<keyword evidence="3" id="KW-1185">Reference proteome</keyword>